<dbReference type="EMBL" id="JAQQWM010000001">
    <property type="protein sequence ID" value="KAK8082247.1"/>
    <property type="molecule type" value="Genomic_DNA"/>
</dbReference>
<dbReference type="InterPro" id="IPR015421">
    <property type="entry name" value="PyrdxlP-dep_Trfase_major"/>
</dbReference>
<keyword evidence="2" id="KW-0808">Transferase</keyword>
<evidence type="ECO:0000313" key="3">
    <source>
        <dbReference type="Proteomes" id="UP001446871"/>
    </source>
</evidence>
<dbReference type="PANTHER" id="PTHR43586">
    <property type="entry name" value="CYSTEINE DESULFURASE"/>
    <property type="match status" value="1"/>
</dbReference>
<dbReference type="InterPro" id="IPR015422">
    <property type="entry name" value="PyrdxlP-dep_Trfase_small"/>
</dbReference>
<dbReference type="Proteomes" id="UP001446871">
    <property type="component" value="Unassembled WGS sequence"/>
</dbReference>
<keyword evidence="3" id="KW-1185">Reference proteome</keyword>
<dbReference type="SUPFAM" id="SSF53383">
    <property type="entry name" value="PLP-dependent transferases"/>
    <property type="match status" value="1"/>
</dbReference>
<dbReference type="Gene3D" id="3.40.640.10">
    <property type="entry name" value="Type I PLP-dependent aspartate aminotransferase-like (Major domain)"/>
    <property type="match status" value="1"/>
</dbReference>
<protein>
    <submittedName>
        <fullName evidence="2">Aminotransferase class-V</fullName>
    </submittedName>
</protein>
<dbReference type="InterPro" id="IPR015424">
    <property type="entry name" value="PyrdxlP-dep_Trfase"/>
</dbReference>
<dbReference type="Gene3D" id="3.90.1150.10">
    <property type="entry name" value="Aspartate Aminotransferase, domain 1"/>
    <property type="match status" value="1"/>
</dbReference>
<accession>A0ABR1WFF5</accession>
<sequence length="404" mass="43872">MTMAQLDVTAARSKFPSLNQDQVYFDNAGGSQTLGTVVDSICQYLTNNNVQLGATYRVGKLATARYNDGFAAAAKYVNVQEDEIAFGSSTTQLYRNLSYALEFQEGDEIIISSIDHEANIAPWVDLASRSKLTLKWWTPAKSTNPKLLPSDLEGLLTPKTRLVTCTHASNILGTITDVKAIATTVHAAVPGALVCVDGVAYAPHRPLDLADLGVDVYCFSWYKVYGPHISMMYARQATTQQPQNMRSLGHFFKGGATLDEKLGLAGASYELLQAVPHVVEYLGGTAGGWPALVAHEHALQKTLLDYLVSKPDVFTVVGETTADPAARVPTVSFLVKGWNAQALVETVEKATSFGFRWGAFYSNRLAYDLLGLEPDGVVRISMVHYNTVEEVRGIVAALEKAISQ</sequence>
<name>A0ABR1WFF5_9PEZI</name>
<dbReference type="InterPro" id="IPR000192">
    <property type="entry name" value="Aminotrans_V_dom"/>
</dbReference>
<dbReference type="Pfam" id="PF00266">
    <property type="entry name" value="Aminotran_5"/>
    <property type="match status" value="1"/>
</dbReference>
<reference evidence="2 3" key="1">
    <citation type="submission" date="2023-01" db="EMBL/GenBank/DDBJ databases">
        <title>Analysis of 21 Apiospora genomes using comparative genomics revels a genus with tremendous synthesis potential of carbohydrate active enzymes and secondary metabolites.</title>
        <authorList>
            <person name="Sorensen T."/>
        </authorList>
    </citation>
    <scope>NUCLEOTIDE SEQUENCE [LARGE SCALE GENOMIC DNA]</scope>
    <source>
        <strain evidence="2 3">CBS 83171</strain>
    </source>
</reference>
<dbReference type="GO" id="GO:0008483">
    <property type="term" value="F:transaminase activity"/>
    <property type="evidence" value="ECO:0007669"/>
    <property type="project" value="UniProtKB-KW"/>
</dbReference>
<feature type="domain" description="Aminotransferase class V" evidence="1">
    <location>
        <begin position="23"/>
        <end position="392"/>
    </location>
</feature>
<evidence type="ECO:0000259" key="1">
    <source>
        <dbReference type="Pfam" id="PF00266"/>
    </source>
</evidence>
<organism evidence="2 3">
    <name type="scientific">Apiospora saccharicola</name>
    <dbReference type="NCBI Taxonomy" id="335842"/>
    <lineage>
        <taxon>Eukaryota</taxon>
        <taxon>Fungi</taxon>
        <taxon>Dikarya</taxon>
        <taxon>Ascomycota</taxon>
        <taxon>Pezizomycotina</taxon>
        <taxon>Sordariomycetes</taxon>
        <taxon>Xylariomycetidae</taxon>
        <taxon>Amphisphaeriales</taxon>
        <taxon>Apiosporaceae</taxon>
        <taxon>Apiospora</taxon>
    </lineage>
</organism>
<comment type="caution">
    <text evidence="2">The sequence shown here is derived from an EMBL/GenBank/DDBJ whole genome shotgun (WGS) entry which is preliminary data.</text>
</comment>
<proteinExistence type="predicted"/>
<keyword evidence="2" id="KW-0032">Aminotransferase</keyword>
<dbReference type="PANTHER" id="PTHR43586:SF21">
    <property type="entry name" value="PYRIDOXAL PHOSPHATE (PLP)-DEPENDENT ASPARTATE AMINOTRANSFERASE SUPERFAMILY"/>
    <property type="match status" value="1"/>
</dbReference>
<gene>
    <name evidence="2" type="ORF">PG996_001028</name>
</gene>
<evidence type="ECO:0000313" key="2">
    <source>
        <dbReference type="EMBL" id="KAK8082247.1"/>
    </source>
</evidence>